<reference evidence="1" key="1">
    <citation type="journal article" date="2014" name="Front. Microbiol.">
        <title>High frequency of phylogenetically diverse reductive dehalogenase-homologous genes in deep subseafloor sedimentary metagenomes.</title>
        <authorList>
            <person name="Kawai M."/>
            <person name="Futagami T."/>
            <person name="Toyoda A."/>
            <person name="Takaki Y."/>
            <person name="Nishi S."/>
            <person name="Hori S."/>
            <person name="Arai W."/>
            <person name="Tsubouchi T."/>
            <person name="Morono Y."/>
            <person name="Uchiyama I."/>
            <person name="Ito T."/>
            <person name="Fujiyama A."/>
            <person name="Inagaki F."/>
            <person name="Takami H."/>
        </authorList>
    </citation>
    <scope>NUCLEOTIDE SEQUENCE</scope>
    <source>
        <strain evidence="1">Expedition CK06-06</strain>
    </source>
</reference>
<sequence>MASLSHSVDTVTQIWSKYTPFWIICKLRMMK</sequence>
<evidence type="ECO:0000313" key="1">
    <source>
        <dbReference type="EMBL" id="GAG34611.1"/>
    </source>
</evidence>
<gene>
    <name evidence="1" type="ORF">S01H1_72370</name>
</gene>
<comment type="caution">
    <text evidence="1">The sequence shown here is derived from an EMBL/GenBank/DDBJ whole genome shotgun (WGS) entry which is preliminary data.</text>
</comment>
<name>X0YCP3_9ZZZZ</name>
<proteinExistence type="predicted"/>
<dbReference type="EMBL" id="BARS01048257">
    <property type="protein sequence ID" value="GAG34611.1"/>
    <property type="molecule type" value="Genomic_DNA"/>
</dbReference>
<organism evidence="1">
    <name type="scientific">marine sediment metagenome</name>
    <dbReference type="NCBI Taxonomy" id="412755"/>
    <lineage>
        <taxon>unclassified sequences</taxon>
        <taxon>metagenomes</taxon>
        <taxon>ecological metagenomes</taxon>
    </lineage>
</organism>
<accession>X0YCP3</accession>
<dbReference type="AlphaFoldDB" id="X0YCP3"/>
<feature type="non-terminal residue" evidence="1">
    <location>
        <position position="31"/>
    </location>
</feature>
<protein>
    <submittedName>
        <fullName evidence="1">Uncharacterized protein</fullName>
    </submittedName>
</protein>